<sequence>MARMLLGVLTVILALSLTGCGDDRPEKITQFQTLAQQRLNTLASMLNDGQIRNATLLTQYSNILAKQKPDLAPLLTQLATDATPNGPIYKSLDRRLVESKNAANFVDLDQQLSEVKNIYQAGDPSLYNDMLSDPVNVVADMSNGELGRVNAISREASQLANSADSSDGNQLVGNPSYGNWQTGSNGMSIWAWYGMYSMFSNLTRGPVYYDRWSNGRNYSYYNDVGRSRYTSPKQASAQNSTYERTKKQFNSQGRKFDSPYAKSRTGGASLSRQSTSSPKASSVGNKSSYSKTKSSSKYNSTYSKDSSFRNSSSRTTRSVRRGK</sequence>
<dbReference type="Proteomes" id="UP001203423">
    <property type="component" value="Unassembled WGS sequence"/>
</dbReference>
<evidence type="ECO:0000313" key="3">
    <source>
        <dbReference type="Proteomes" id="UP001203423"/>
    </source>
</evidence>
<accession>A0ABT0LDP3</accession>
<evidence type="ECO:0000256" key="1">
    <source>
        <dbReference type="SAM" id="MobiDB-lite"/>
    </source>
</evidence>
<feature type="region of interest" description="Disordered" evidence="1">
    <location>
        <begin position="224"/>
        <end position="323"/>
    </location>
</feature>
<dbReference type="PROSITE" id="PS51257">
    <property type="entry name" value="PROKAR_LIPOPROTEIN"/>
    <property type="match status" value="1"/>
</dbReference>
<feature type="compositionally biased region" description="Polar residues" evidence="1">
    <location>
        <begin position="266"/>
        <end position="284"/>
    </location>
</feature>
<feature type="compositionally biased region" description="Polar residues" evidence="1">
    <location>
        <begin position="228"/>
        <end position="253"/>
    </location>
</feature>
<evidence type="ECO:0000313" key="2">
    <source>
        <dbReference type="EMBL" id="MCL1125822.1"/>
    </source>
</evidence>
<feature type="compositionally biased region" description="Low complexity" evidence="1">
    <location>
        <begin position="285"/>
        <end position="316"/>
    </location>
</feature>
<dbReference type="RefSeq" id="WP_248941156.1">
    <property type="nucleotide sequence ID" value="NZ_JAKIKS010000062.1"/>
</dbReference>
<reference evidence="2 3" key="1">
    <citation type="submission" date="2022-01" db="EMBL/GenBank/DDBJ databases">
        <title>Whole genome-based taxonomy of the Shewanellaceae.</title>
        <authorList>
            <person name="Martin-Rodriguez A.J."/>
        </authorList>
    </citation>
    <scope>NUCLEOTIDE SEQUENCE [LARGE SCALE GENOMIC DNA]</scope>
    <source>
        <strain evidence="2 3">DSM 17177</strain>
    </source>
</reference>
<protein>
    <recommendedName>
        <fullName evidence="4">CHAD domain-containing protein</fullName>
    </recommendedName>
</protein>
<proteinExistence type="predicted"/>
<comment type="caution">
    <text evidence="2">The sequence shown here is derived from an EMBL/GenBank/DDBJ whole genome shotgun (WGS) entry which is preliminary data.</text>
</comment>
<name>A0ABT0LDP3_9GAMM</name>
<organism evidence="2 3">
    <name type="scientific">Shewanella surugensis</name>
    <dbReference type="NCBI Taxonomy" id="212020"/>
    <lineage>
        <taxon>Bacteria</taxon>
        <taxon>Pseudomonadati</taxon>
        <taxon>Pseudomonadota</taxon>
        <taxon>Gammaproteobacteria</taxon>
        <taxon>Alteromonadales</taxon>
        <taxon>Shewanellaceae</taxon>
        <taxon>Shewanella</taxon>
    </lineage>
</organism>
<dbReference type="EMBL" id="JAKIKS010000062">
    <property type="protein sequence ID" value="MCL1125822.1"/>
    <property type="molecule type" value="Genomic_DNA"/>
</dbReference>
<gene>
    <name evidence="2" type="ORF">L2764_15420</name>
</gene>
<keyword evidence="3" id="KW-1185">Reference proteome</keyword>
<evidence type="ECO:0008006" key="4">
    <source>
        <dbReference type="Google" id="ProtNLM"/>
    </source>
</evidence>